<feature type="domain" description="G" evidence="1">
    <location>
        <begin position="2"/>
        <end position="141"/>
    </location>
</feature>
<dbReference type="InterPro" id="IPR006073">
    <property type="entry name" value="GTP-bd"/>
</dbReference>
<dbReference type="RefSeq" id="WP_353894506.1">
    <property type="nucleotide sequence ID" value="NZ_CP159485.1"/>
</dbReference>
<accession>A0AAU8HX61</accession>
<sequence>MKILVTGRPNVGKTQFVISLAQFYNLKNVIYTFKATNGIKHKRKLSLSDCSKLLINSTANHTKNIYDFTIPIKKGKGHINIALMDSCGITSEIHHDNTVRAGIAQAIGHYSDCDAMFHVVDSHNYKQMSSVDEEIYSFGSELGYYLVLANKIDLLFSEMTISKIKNDFKNTIVLPISAKEGKGLKEVAYYVNKIV</sequence>
<reference evidence="2" key="2">
    <citation type="submission" date="2024-06" db="EMBL/GenBank/DDBJ databases">
        <authorList>
            <person name="Petrova K.O."/>
            <person name="Toshchakov S.V."/>
            <person name="Boltjanskaja Y.V."/>
            <person name="Kevbrin V.V."/>
        </authorList>
    </citation>
    <scope>NUCLEOTIDE SEQUENCE</scope>
    <source>
        <strain evidence="2">Z-710</strain>
    </source>
</reference>
<dbReference type="Pfam" id="PF01926">
    <property type="entry name" value="MMR_HSR1"/>
    <property type="match status" value="1"/>
</dbReference>
<dbReference type="AlphaFoldDB" id="A0AAU8HX61"/>
<evidence type="ECO:0000313" key="2">
    <source>
        <dbReference type="EMBL" id="XCI29962.1"/>
    </source>
</evidence>
<dbReference type="SUPFAM" id="SSF52540">
    <property type="entry name" value="P-loop containing nucleoside triphosphate hydrolases"/>
    <property type="match status" value="1"/>
</dbReference>
<dbReference type="Gene3D" id="3.40.50.300">
    <property type="entry name" value="P-loop containing nucleotide triphosphate hydrolases"/>
    <property type="match status" value="1"/>
</dbReference>
<name>A0AAU8HX61_9FIRM</name>
<gene>
    <name evidence="2" type="ORF">PRVXH_001316</name>
</gene>
<dbReference type="GO" id="GO:0005525">
    <property type="term" value="F:GTP binding"/>
    <property type="evidence" value="ECO:0007669"/>
    <property type="project" value="InterPro"/>
</dbReference>
<protein>
    <submittedName>
        <fullName evidence="2">GTPase domain-containing protein</fullName>
    </submittedName>
</protein>
<dbReference type="CDD" id="cd00882">
    <property type="entry name" value="Ras_like_GTPase"/>
    <property type="match status" value="1"/>
</dbReference>
<evidence type="ECO:0000259" key="1">
    <source>
        <dbReference type="Pfam" id="PF01926"/>
    </source>
</evidence>
<reference evidence="2" key="1">
    <citation type="journal article" date="2018" name="Antonie Van Leeuwenhoek">
        <title>Proteinivorax hydrogeniformans sp. nov., an anaerobic, haloalkaliphilic bacterium fermenting proteinaceous compounds with high hydrogen production.</title>
        <authorList>
            <person name="Boltyanskaya Y."/>
            <person name="Detkova E."/>
            <person name="Pimenov N."/>
            <person name="Kevbrin V."/>
        </authorList>
    </citation>
    <scope>NUCLEOTIDE SEQUENCE</scope>
    <source>
        <strain evidence="2">Z-710</strain>
    </source>
</reference>
<organism evidence="2">
    <name type="scientific">Proteinivorax hydrogeniformans</name>
    <dbReference type="NCBI Taxonomy" id="1826727"/>
    <lineage>
        <taxon>Bacteria</taxon>
        <taxon>Bacillati</taxon>
        <taxon>Bacillota</taxon>
        <taxon>Clostridia</taxon>
        <taxon>Eubacteriales</taxon>
        <taxon>Proteinivoracaceae</taxon>
        <taxon>Proteinivorax</taxon>
    </lineage>
</organism>
<dbReference type="InterPro" id="IPR027417">
    <property type="entry name" value="P-loop_NTPase"/>
</dbReference>
<proteinExistence type="predicted"/>
<dbReference type="EMBL" id="CP159485">
    <property type="protein sequence ID" value="XCI29962.1"/>
    <property type="molecule type" value="Genomic_DNA"/>
</dbReference>